<dbReference type="EMBL" id="LAZR01015660">
    <property type="protein sequence ID" value="KKM07948.1"/>
    <property type="molecule type" value="Genomic_DNA"/>
</dbReference>
<comment type="caution">
    <text evidence="1">The sequence shown here is derived from an EMBL/GenBank/DDBJ whole genome shotgun (WGS) entry which is preliminary data.</text>
</comment>
<gene>
    <name evidence="1" type="ORF">LCGC14_1728760</name>
</gene>
<evidence type="ECO:0000313" key="1">
    <source>
        <dbReference type="EMBL" id="KKM07948.1"/>
    </source>
</evidence>
<dbReference type="AlphaFoldDB" id="A0A0F9K9X1"/>
<accession>A0A0F9K9X1</accession>
<proteinExistence type="predicted"/>
<organism evidence="1">
    <name type="scientific">marine sediment metagenome</name>
    <dbReference type="NCBI Taxonomy" id="412755"/>
    <lineage>
        <taxon>unclassified sequences</taxon>
        <taxon>metagenomes</taxon>
        <taxon>ecological metagenomes</taxon>
    </lineage>
</organism>
<reference evidence="1" key="1">
    <citation type="journal article" date="2015" name="Nature">
        <title>Complex archaea that bridge the gap between prokaryotes and eukaryotes.</title>
        <authorList>
            <person name="Spang A."/>
            <person name="Saw J.H."/>
            <person name="Jorgensen S.L."/>
            <person name="Zaremba-Niedzwiedzka K."/>
            <person name="Martijn J."/>
            <person name="Lind A.E."/>
            <person name="van Eijk R."/>
            <person name="Schleper C."/>
            <person name="Guy L."/>
            <person name="Ettema T.J."/>
        </authorList>
    </citation>
    <scope>NUCLEOTIDE SEQUENCE</scope>
</reference>
<name>A0A0F9K9X1_9ZZZZ</name>
<sequence>MVDPNIRLLYYIGLGATKSCGGKNDYEAMKVYYKYRHGYRLRLKQINCNSFVELMQIMIQDLMKKKEVESNEVG</sequence>
<protein>
    <submittedName>
        <fullName evidence="1">Uncharacterized protein</fullName>
    </submittedName>
</protein>